<accession>A0A7X9IKH9</accession>
<dbReference type="Pfam" id="PF01935">
    <property type="entry name" value="DUF87"/>
    <property type="match status" value="1"/>
</dbReference>
<dbReference type="InterPro" id="IPR008571">
    <property type="entry name" value="HerA-like"/>
</dbReference>
<feature type="domain" description="Helicase HerA central" evidence="1">
    <location>
        <begin position="135"/>
        <end position="415"/>
    </location>
</feature>
<dbReference type="InterPro" id="IPR002789">
    <property type="entry name" value="HerA_central"/>
</dbReference>
<comment type="caution">
    <text evidence="2">The sequence shown here is derived from an EMBL/GenBank/DDBJ whole genome shotgun (WGS) entry which is preliminary data.</text>
</comment>
<dbReference type="PANTHER" id="PTHR42957">
    <property type="entry name" value="HELICASE MJ1565-RELATED"/>
    <property type="match status" value="1"/>
</dbReference>
<evidence type="ECO:0000313" key="2">
    <source>
        <dbReference type="EMBL" id="NMC64108.1"/>
    </source>
</evidence>
<evidence type="ECO:0000313" key="3">
    <source>
        <dbReference type="Proteomes" id="UP000524246"/>
    </source>
</evidence>
<dbReference type="AlphaFoldDB" id="A0A7X9IKH9"/>
<dbReference type="Proteomes" id="UP000524246">
    <property type="component" value="Unassembled WGS sequence"/>
</dbReference>
<protein>
    <submittedName>
        <fullName evidence="2">DUF87 domain-containing protein</fullName>
    </submittedName>
</protein>
<dbReference type="InterPro" id="IPR027417">
    <property type="entry name" value="P-loop_NTPase"/>
</dbReference>
<dbReference type="Gene3D" id="3.40.50.300">
    <property type="entry name" value="P-loop containing nucleotide triphosphate hydrolases"/>
    <property type="match status" value="2"/>
</dbReference>
<gene>
    <name evidence="2" type="ORF">GYA55_13170</name>
</gene>
<sequence>MKSDVTFLGFVRRVVGAKVLVEISSDIPSASPIIQGRIYRLGQVGSLVRIPLGFLNLYGVISMVGASEVNHPDKDNYFDFPRGQRWMEIQLVGESFGKEKFQRGISVFPTLDDEVHMVTDDDLAVIYGTTNESAIVIGTHAASDSLPASIDIDKIVSRHAAIVGSTGSGKSNTVASILKSITNGNHLGARIVIIDPHGEYGSAFADKAKVFSINNEKNPLIIPYWALSIDELMWFFIGKKGLSEELRDLHFRDKIFEMKTANICDLKSGPVVKEDITPDSPIPFDIRQLWYDFDRPERVTYEDDKRTKEALIEEGNPQTLKSAKFKPHDPYNRAPYKAQVQIPTLAYANKILTKLKDHRYKFLLEIDKYTGKKDAKDLSDLIINWIDHEYPITVFDLSGIPFEIIDLAVGVVTRIIFESMFWSRDLPGMGKQRPLLIVYEEAHSYLPRGGDAQFIAGYAGRAVRRIFKEGRKYGIGAIVVSQRPAELDETILSQSGTFFALRLSNSDDQGRIRATVPDALAGLTDLLPALRTGEALVLGEAVQIPSRIRLPLIEPRPKSDDPETSKCWKAQRISNPPYDAVVTGWRCQRMPKL</sequence>
<proteinExistence type="predicted"/>
<organism evidence="2 3">
    <name type="scientific">SAR324 cluster bacterium</name>
    <dbReference type="NCBI Taxonomy" id="2024889"/>
    <lineage>
        <taxon>Bacteria</taxon>
        <taxon>Deltaproteobacteria</taxon>
        <taxon>SAR324 cluster</taxon>
    </lineage>
</organism>
<evidence type="ECO:0000259" key="1">
    <source>
        <dbReference type="Pfam" id="PF01935"/>
    </source>
</evidence>
<reference evidence="2 3" key="1">
    <citation type="journal article" date="2020" name="Biotechnol. Biofuels">
        <title>New insights from the biogas microbiome by comprehensive genome-resolved metagenomics of nearly 1600 species originating from multiple anaerobic digesters.</title>
        <authorList>
            <person name="Campanaro S."/>
            <person name="Treu L."/>
            <person name="Rodriguez-R L.M."/>
            <person name="Kovalovszki A."/>
            <person name="Ziels R.M."/>
            <person name="Maus I."/>
            <person name="Zhu X."/>
            <person name="Kougias P.G."/>
            <person name="Basile A."/>
            <person name="Luo G."/>
            <person name="Schluter A."/>
            <person name="Konstantinidis K.T."/>
            <person name="Angelidaki I."/>
        </authorList>
    </citation>
    <scope>NUCLEOTIDE SEQUENCE [LARGE SCALE GENOMIC DNA]</scope>
    <source>
        <strain evidence="2">AS27yjCOA_65</strain>
    </source>
</reference>
<name>A0A7X9IKH9_9DELT</name>
<dbReference type="SUPFAM" id="SSF52540">
    <property type="entry name" value="P-loop containing nucleoside triphosphate hydrolases"/>
    <property type="match status" value="1"/>
</dbReference>
<dbReference type="EMBL" id="JAAZON010000601">
    <property type="protein sequence ID" value="NMC64108.1"/>
    <property type="molecule type" value="Genomic_DNA"/>
</dbReference>
<dbReference type="PANTHER" id="PTHR42957:SF1">
    <property type="entry name" value="HELICASE MJ1565-RELATED"/>
    <property type="match status" value="1"/>
</dbReference>